<dbReference type="EMBL" id="PDEA01000001">
    <property type="protein sequence ID" value="PEH87747.1"/>
    <property type="molecule type" value="Genomic_DNA"/>
</dbReference>
<organism evidence="3 4">
    <name type="scientific">Comamonas terrigena</name>
    <dbReference type="NCBI Taxonomy" id="32013"/>
    <lineage>
        <taxon>Bacteria</taxon>
        <taxon>Pseudomonadati</taxon>
        <taxon>Pseudomonadota</taxon>
        <taxon>Betaproteobacteria</taxon>
        <taxon>Burkholderiales</taxon>
        <taxon>Comamonadaceae</taxon>
        <taxon>Comamonas</taxon>
    </lineage>
</organism>
<evidence type="ECO:0000313" key="4">
    <source>
        <dbReference type="Proteomes" id="UP000220246"/>
    </source>
</evidence>
<comment type="subunit">
    <text evidence="1">Homodimer.</text>
</comment>
<dbReference type="AlphaFoldDB" id="A0A2A7UR51"/>
<accession>A0A2A7UR51</accession>
<sequence>MHVHALRGIATGVTVFAALAAGSPARAQEAPTLYLQGGAGEREAYATTVGLTWPWTSWSWALGSGVVRGQWDGYLGNWSSRPQASARRNTLVLGLGPSLRWRGAGGQSPWFVELGTGVSWFSRHYRNGSDAFGSRVNFSSHLGLGRNFGPQRAHELSLRIQHSSNAGIKEPNPGENFLLLRYAHVF</sequence>
<comment type="catalytic activity">
    <reaction evidence="1">
        <text>a 3-(acyloxy)acyl derivative of bacterial toxin + H2O = a 3-hydroxyacyl derivative of bacterial toxin + a fatty acid + H(+)</text>
        <dbReference type="Rhea" id="RHEA:12032"/>
        <dbReference type="ChEBI" id="CHEBI:15377"/>
        <dbReference type="ChEBI" id="CHEBI:15378"/>
        <dbReference type="ChEBI" id="CHEBI:28868"/>
        <dbReference type="ChEBI" id="CHEBI:136853"/>
        <dbReference type="ChEBI" id="CHEBI:140675"/>
        <dbReference type="EC" id="3.1.1.77"/>
    </reaction>
</comment>
<comment type="similarity">
    <text evidence="1">Belongs to the PagL family.</text>
</comment>
<evidence type="ECO:0000256" key="2">
    <source>
        <dbReference type="PIRSR" id="PIRSR029681-2"/>
    </source>
</evidence>
<dbReference type="PIRSF" id="PIRSF029681">
    <property type="entry name" value="PagL"/>
    <property type="match status" value="1"/>
</dbReference>
<feature type="site" description="Critical for activity" evidence="2">
    <location>
        <position position="165"/>
    </location>
</feature>
<comment type="function">
    <text evidence="1">Has lipid A 3-O-deacylase activity. Hydrolyzes the ester bond at the 3 position of lipid A, a bioactive component of lipopolysaccharide (LPS), thereby releasing the primary fatty acyl moiety.</text>
</comment>
<dbReference type="Proteomes" id="UP000220246">
    <property type="component" value="Unassembled WGS sequence"/>
</dbReference>
<keyword evidence="1" id="KW-0472">Membrane</keyword>
<proteinExistence type="inferred from homology"/>
<dbReference type="STRING" id="1219032.GCA_001515545_02537"/>
<evidence type="ECO:0000256" key="1">
    <source>
        <dbReference type="PIRNR" id="PIRNR029681"/>
    </source>
</evidence>
<dbReference type="RefSeq" id="WP_066538613.1">
    <property type="nucleotide sequence ID" value="NZ_PDEA01000001.1"/>
</dbReference>
<dbReference type="EC" id="3.1.1.77" evidence="1"/>
<dbReference type="OrthoDB" id="5297282at2"/>
<name>A0A2A7UR51_COMTR</name>
<keyword evidence="1" id="KW-0998">Cell outer membrane</keyword>
<reference evidence="4" key="1">
    <citation type="submission" date="2017-09" db="EMBL/GenBank/DDBJ databases">
        <title>FDA dAtabase for Regulatory Grade micrObial Sequences (FDA-ARGOS): Supporting development and validation of Infectious Disease Dx tests.</title>
        <authorList>
            <person name="Minogue T."/>
            <person name="Wolcott M."/>
            <person name="Wasieloski L."/>
            <person name="Aguilar W."/>
            <person name="Moore D."/>
            <person name="Tallon L."/>
            <person name="Sadzewicz L."/>
            <person name="Ott S."/>
            <person name="Zhao X."/>
            <person name="Nagaraj S."/>
            <person name="Vavikolanu K."/>
            <person name="Aluvathingal J."/>
            <person name="Nadendla S."/>
            <person name="Sichtig H."/>
        </authorList>
    </citation>
    <scope>NUCLEOTIDE SEQUENCE [LARGE SCALE GENOMIC DNA]</scope>
    <source>
        <strain evidence="4">FDAARGOS_394</strain>
    </source>
</reference>
<dbReference type="Pfam" id="PF09411">
    <property type="entry name" value="PagL"/>
    <property type="match status" value="1"/>
</dbReference>
<protein>
    <recommendedName>
        <fullName evidence="1">Lipid A deacylase</fullName>
        <ecNumber evidence="1">3.1.1.77</ecNumber>
    </recommendedName>
    <alternativeName>
        <fullName evidence="1">LPS 3-O-deacylase</fullName>
    </alternativeName>
    <alternativeName>
        <fullName evidence="1">Outer membrane enzyme</fullName>
    </alternativeName>
</protein>
<comment type="subcellular location">
    <subcellularLocation>
        <location evidence="1">Cell outer membrane</location>
        <topology evidence="1">Multi-pass membrane protein</topology>
    </subcellularLocation>
</comment>
<dbReference type="InterPro" id="IPR018550">
    <property type="entry name" value="Lipid-A_deacylase-rel"/>
</dbReference>
<dbReference type="GO" id="GO:0009279">
    <property type="term" value="C:cell outer membrane"/>
    <property type="evidence" value="ECO:0007669"/>
    <property type="project" value="UniProtKB-SubCell"/>
</dbReference>
<gene>
    <name evidence="3" type="ORF">CRM82_03210</name>
</gene>
<dbReference type="GeneID" id="80799592"/>
<dbReference type="GO" id="GO:0050528">
    <property type="term" value="F:acyloxyacyl hydrolase activity"/>
    <property type="evidence" value="ECO:0007669"/>
    <property type="project" value="UniProtKB-EC"/>
</dbReference>
<comment type="caution">
    <text evidence="3">The sequence shown here is derived from an EMBL/GenBank/DDBJ whole genome shotgun (WGS) entry which is preliminary data.</text>
</comment>
<keyword evidence="4" id="KW-1185">Reference proteome</keyword>
<dbReference type="Gene3D" id="2.40.160.20">
    <property type="match status" value="1"/>
</dbReference>
<evidence type="ECO:0000313" key="3">
    <source>
        <dbReference type="EMBL" id="PEH87747.1"/>
    </source>
</evidence>
<keyword evidence="1 3" id="KW-0378">Hydrolase</keyword>